<evidence type="ECO:0000256" key="4">
    <source>
        <dbReference type="ARBA" id="ARBA00022519"/>
    </source>
</evidence>
<feature type="transmembrane region" description="Helical" evidence="9">
    <location>
        <begin position="127"/>
        <end position="145"/>
    </location>
</feature>
<comment type="subcellular location">
    <subcellularLocation>
        <location evidence="1 9">Cell inner membrane</location>
        <topology evidence="1 9">Multi-pass membrane protein</topology>
    </subcellularLocation>
</comment>
<dbReference type="EMBL" id="BMZI01000001">
    <property type="protein sequence ID" value="GHB11206.1"/>
    <property type="molecule type" value="Genomic_DNA"/>
</dbReference>
<evidence type="ECO:0000256" key="2">
    <source>
        <dbReference type="ARBA" id="ARBA00022448"/>
    </source>
</evidence>
<evidence type="ECO:0000256" key="8">
    <source>
        <dbReference type="ARBA" id="ARBA00038436"/>
    </source>
</evidence>
<keyword evidence="4 9" id="KW-0997">Cell inner membrane</keyword>
<name>A0ABQ3DQW4_9GAMM</name>
<dbReference type="Pfam" id="PF04290">
    <property type="entry name" value="DctQ"/>
    <property type="match status" value="1"/>
</dbReference>
<dbReference type="RefSeq" id="WP_189443117.1">
    <property type="nucleotide sequence ID" value="NZ_BMZI01000001.1"/>
</dbReference>
<evidence type="ECO:0000256" key="6">
    <source>
        <dbReference type="ARBA" id="ARBA00022989"/>
    </source>
</evidence>
<comment type="caution">
    <text evidence="11">The sequence shown here is derived from an EMBL/GenBank/DDBJ whole genome shotgun (WGS) entry which is preliminary data.</text>
</comment>
<proteinExistence type="inferred from homology"/>
<evidence type="ECO:0000313" key="11">
    <source>
        <dbReference type="EMBL" id="GHB11206.1"/>
    </source>
</evidence>
<comment type="function">
    <text evidence="9">Part of the tripartite ATP-independent periplasmic (TRAP) transport system.</text>
</comment>
<keyword evidence="3" id="KW-1003">Cell membrane</keyword>
<keyword evidence="12" id="KW-1185">Reference proteome</keyword>
<comment type="subunit">
    <text evidence="9">The complex comprises the extracytoplasmic solute receptor protein and the two transmembrane proteins.</text>
</comment>
<dbReference type="PANTHER" id="PTHR35011">
    <property type="entry name" value="2,3-DIKETO-L-GULONATE TRAP TRANSPORTER SMALL PERMEASE PROTEIN YIAM"/>
    <property type="match status" value="1"/>
</dbReference>
<gene>
    <name evidence="11" type="ORF">GCM10009038_06340</name>
</gene>
<dbReference type="Proteomes" id="UP000646745">
    <property type="component" value="Unassembled WGS sequence"/>
</dbReference>
<feature type="transmembrane region" description="Helical" evidence="9">
    <location>
        <begin position="45"/>
        <end position="66"/>
    </location>
</feature>
<reference evidence="12" key="1">
    <citation type="journal article" date="2019" name="Int. J. Syst. Evol. Microbiol.">
        <title>The Global Catalogue of Microorganisms (GCM) 10K type strain sequencing project: providing services to taxonomists for standard genome sequencing and annotation.</title>
        <authorList>
            <consortium name="The Broad Institute Genomics Platform"/>
            <consortium name="The Broad Institute Genome Sequencing Center for Infectious Disease"/>
            <person name="Wu L."/>
            <person name="Ma J."/>
        </authorList>
    </citation>
    <scope>NUCLEOTIDE SEQUENCE [LARGE SCALE GENOMIC DNA]</scope>
    <source>
        <strain evidence="12">KCTC 32998</strain>
    </source>
</reference>
<evidence type="ECO:0000313" key="12">
    <source>
        <dbReference type="Proteomes" id="UP000646745"/>
    </source>
</evidence>
<evidence type="ECO:0000256" key="5">
    <source>
        <dbReference type="ARBA" id="ARBA00022692"/>
    </source>
</evidence>
<evidence type="ECO:0000256" key="9">
    <source>
        <dbReference type="RuleBase" id="RU369079"/>
    </source>
</evidence>
<evidence type="ECO:0000256" key="7">
    <source>
        <dbReference type="ARBA" id="ARBA00023136"/>
    </source>
</evidence>
<feature type="transmembrane region" description="Helical" evidence="9">
    <location>
        <begin position="87"/>
        <end position="107"/>
    </location>
</feature>
<evidence type="ECO:0000259" key="10">
    <source>
        <dbReference type="Pfam" id="PF04290"/>
    </source>
</evidence>
<organism evidence="11 12">
    <name type="scientific">Salinicola rhizosphaerae</name>
    <dbReference type="NCBI Taxonomy" id="1443141"/>
    <lineage>
        <taxon>Bacteria</taxon>
        <taxon>Pseudomonadati</taxon>
        <taxon>Pseudomonadota</taxon>
        <taxon>Gammaproteobacteria</taxon>
        <taxon>Oceanospirillales</taxon>
        <taxon>Halomonadaceae</taxon>
        <taxon>Salinicola</taxon>
    </lineage>
</organism>
<keyword evidence="5 9" id="KW-0812">Transmembrane</keyword>
<dbReference type="InterPro" id="IPR007387">
    <property type="entry name" value="TRAP_DctQ"/>
</dbReference>
<keyword evidence="2 9" id="KW-0813">Transport</keyword>
<evidence type="ECO:0000256" key="1">
    <source>
        <dbReference type="ARBA" id="ARBA00004429"/>
    </source>
</evidence>
<feature type="transmembrane region" description="Helical" evidence="9">
    <location>
        <begin position="7"/>
        <end position="33"/>
    </location>
</feature>
<protein>
    <recommendedName>
        <fullName evidence="9">TRAP transporter small permease protein</fullName>
    </recommendedName>
</protein>
<keyword evidence="6 9" id="KW-1133">Transmembrane helix</keyword>
<accession>A0ABQ3DQW4</accession>
<dbReference type="InterPro" id="IPR055348">
    <property type="entry name" value="DctQ"/>
</dbReference>
<comment type="similarity">
    <text evidence="8 9">Belongs to the TRAP transporter small permease family.</text>
</comment>
<sequence>MRRTLDALYLTSGVLAALFLMLIAVSILAQIAGRAMGGVIDATEFSGFCMAASTFLGLAYALRGGAHVRVGLLIEALPAHWRRRLESFVCAFSAGILGWLAWCAGTYTLQSYEFGDLSPGLIAAPLWIPQVGMTLGLIVMTIALVDEFWRLARHGHATYIDNDAGSLE</sequence>
<keyword evidence="7 9" id="KW-0472">Membrane</keyword>
<evidence type="ECO:0000256" key="3">
    <source>
        <dbReference type="ARBA" id="ARBA00022475"/>
    </source>
</evidence>
<dbReference type="PANTHER" id="PTHR35011:SF10">
    <property type="entry name" value="TRAP TRANSPORTER SMALL PERMEASE PROTEIN"/>
    <property type="match status" value="1"/>
</dbReference>
<feature type="domain" description="Tripartite ATP-independent periplasmic transporters DctQ component" evidence="10">
    <location>
        <begin position="23"/>
        <end position="153"/>
    </location>
</feature>